<name>A0ACC7MIR3_9BURK</name>
<accession>A0ACC7MIR3</accession>
<organism evidence="1 2">
    <name type="scientific">Massilia orientalis</name>
    <dbReference type="NCBI Taxonomy" id="3050128"/>
    <lineage>
        <taxon>Bacteria</taxon>
        <taxon>Pseudomonadati</taxon>
        <taxon>Pseudomonadota</taxon>
        <taxon>Betaproteobacteria</taxon>
        <taxon>Burkholderiales</taxon>
        <taxon>Oxalobacteraceae</taxon>
        <taxon>Telluria group</taxon>
        <taxon>Massilia</taxon>
    </lineage>
</organism>
<evidence type="ECO:0000313" key="2">
    <source>
        <dbReference type="Proteomes" id="UP001168096"/>
    </source>
</evidence>
<reference evidence="1" key="1">
    <citation type="submission" date="2024-11" db="EMBL/GenBank/DDBJ databases">
        <title>Description of Massilia orientalis sp. nov., isolated from rhizosphere soil of Ageratina adenophora.</title>
        <authorList>
            <person name="Wang Y."/>
        </authorList>
    </citation>
    <scope>NUCLEOTIDE SEQUENCE</scope>
    <source>
        <strain evidence="1">YIM B02787</strain>
    </source>
</reference>
<dbReference type="Proteomes" id="UP001168096">
    <property type="component" value="Unassembled WGS sequence"/>
</dbReference>
<protein>
    <submittedName>
        <fullName evidence="1">Helix-turn-helix transcriptional regulator</fullName>
    </submittedName>
</protein>
<dbReference type="EMBL" id="JASNRB020000018">
    <property type="protein sequence ID" value="MFJ1471063.1"/>
    <property type="molecule type" value="Genomic_DNA"/>
</dbReference>
<gene>
    <name evidence="1" type="ORF">QPK29_025365</name>
</gene>
<proteinExistence type="predicted"/>
<keyword evidence="2" id="KW-1185">Reference proteome</keyword>
<sequence length="77" mass="8750">MTTQFPLKILRCKQVAERLSLSRSTIYDKLSPNSVRFDPSFPRPIHLGANAVGWVEAEIEHWLQSRIQDSRNGTPAS</sequence>
<comment type="caution">
    <text evidence="1">The sequence shown here is derived from an EMBL/GenBank/DDBJ whole genome shotgun (WGS) entry which is preliminary data.</text>
</comment>
<evidence type="ECO:0000313" key="1">
    <source>
        <dbReference type="EMBL" id="MFJ1471063.1"/>
    </source>
</evidence>